<dbReference type="Proteomes" id="UP000694392">
    <property type="component" value="Unplaced"/>
</dbReference>
<dbReference type="FunFam" id="2.60.40.60:FF:000129">
    <property type="entry name" value="protocadherin alpha-C2 isoform X1"/>
    <property type="match status" value="2"/>
</dbReference>
<evidence type="ECO:0000313" key="16">
    <source>
        <dbReference type="Ensembl" id="ENSSPUP00000020250.1"/>
    </source>
</evidence>
<dbReference type="InterPro" id="IPR032455">
    <property type="entry name" value="Cadherin_C"/>
</dbReference>
<dbReference type="Pfam" id="PF16492">
    <property type="entry name" value="Cadherin_C_2"/>
    <property type="match status" value="2"/>
</dbReference>
<dbReference type="SUPFAM" id="SSF49313">
    <property type="entry name" value="Cadherin-like"/>
    <property type="match status" value="11"/>
</dbReference>
<evidence type="ECO:0000256" key="1">
    <source>
        <dbReference type="ARBA" id="ARBA00003436"/>
    </source>
</evidence>
<feature type="domain" description="Cadherin" evidence="15">
    <location>
        <begin position="134"/>
        <end position="242"/>
    </location>
</feature>
<feature type="domain" description="Cadherin" evidence="15">
    <location>
        <begin position="348"/>
        <end position="452"/>
    </location>
</feature>
<evidence type="ECO:0000256" key="9">
    <source>
        <dbReference type="ARBA" id="ARBA00022989"/>
    </source>
</evidence>
<proteinExistence type="predicted"/>
<keyword evidence="17" id="KW-1185">Reference proteome</keyword>
<dbReference type="InterPro" id="IPR050174">
    <property type="entry name" value="Protocadherin/Cadherin-CA"/>
</dbReference>
<feature type="domain" description="Cadherin" evidence="15">
    <location>
        <begin position="584"/>
        <end position="671"/>
    </location>
</feature>
<dbReference type="Ensembl" id="ENSSPUT00000021562.1">
    <property type="protein sequence ID" value="ENSSPUP00000020250.1"/>
    <property type="gene ID" value="ENSSPUG00000015168.1"/>
</dbReference>
<keyword evidence="6" id="KW-0677">Repeat</keyword>
<dbReference type="GO" id="GO:0005886">
    <property type="term" value="C:plasma membrane"/>
    <property type="evidence" value="ECO:0007669"/>
    <property type="project" value="UniProtKB-SubCell"/>
</dbReference>
<keyword evidence="4 13" id="KW-0812">Transmembrane</keyword>
<feature type="transmembrane region" description="Helical" evidence="13">
    <location>
        <begin position="1367"/>
        <end position="1392"/>
    </location>
</feature>
<dbReference type="FunFam" id="2.60.40.60:FF:000004">
    <property type="entry name" value="Protocadherin 1 gamma 2"/>
    <property type="match status" value="2"/>
</dbReference>
<organism evidence="16 17">
    <name type="scientific">Sphenodon punctatus</name>
    <name type="common">Tuatara</name>
    <name type="synonym">Hatteria punctata</name>
    <dbReference type="NCBI Taxonomy" id="8508"/>
    <lineage>
        <taxon>Eukaryota</taxon>
        <taxon>Metazoa</taxon>
        <taxon>Chordata</taxon>
        <taxon>Craniata</taxon>
        <taxon>Vertebrata</taxon>
        <taxon>Euteleostomi</taxon>
        <taxon>Lepidosauria</taxon>
        <taxon>Sphenodontia</taxon>
        <taxon>Sphenodontidae</taxon>
        <taxon>Sphenodon</taxon>
    </lineage>
</organism>
<keyword evidence="11" id="KW-0325">Glycoprotein</keyword>
<feature type="domain" description="Cadherin" evidence="15">
    <location>
        <begin position="1248"/>
        <end position="1335"/>
    </location>
</feature>
<accession>A0A8D0HJU0</accession>
<dbReference type="PROSITE" id="PS00232">
    <property type="entry name" value="CADHERIN_1"/>
    <property type="match status" value="6"/>
</dbReference>
<evidence type="ECO:0000256" key="10">
    <source>
        <dbReference type="ARBA" id="ARBA00023136"/>
    </source>
</evidence>
<dbReference type="PROSITE" id="PS50268">
    <property type="entry name" value="CADHERIN_2"/>
    <property type="match status" value="11"/>
</dbReference>
<dbReference type="Pfam" id="PF08266">
    <property type="entry name" value="Cadherin_2"/>
    <property type="match status" value="1"/>
</dbReference>
<feature type="domain" description="Cadherin" evidence="15">
    <location>
        <begin position="243"/>
        <end position="347"/>
    </location>
</feature>
<feature type="domain" description="Cadherin" evidence="15">
    <location>
        <begin position="794"/>
        <end position="906"/>
    </location>
</feature>
<reference evidence="16" key="2">
    <citation type="submission" date="2025-09" db="UniProtKB">
        <authorList>
            <consortium name="Ensembl"/>
        </authorList>
    </citation>
    <scope>IDENTIFICATION</scope>
</reference>
<dbReference type="InterPro" id="IPR002126">
    <property type="entry name" value="Cadherin-like_dom"/>
</dbReference>
<evidence type="ECO:0000313" key="17">
    <source>
        <dbReference type="Proteomes" id="UP000694392"/>
    </source>
</evidence>
<feature type="domain" description="Cadherin" evidence="15">
    <location>
        <begin position="25"/>
        <end position="133"/>
    </location>
</feature>
<dbReference type="FunFam" id="2.60.40.60:FF:000002">
    <property type="entry name" value="Protocadherin alpha 2"/>
    <property type="match status" value="2"/>
</dbReference>
<name>A0A8D0HJU0_SPHPU</name>
<evidence type="ECO:0000256" key="12">
    <source>
        <dbReference type="PROSITE-ProRule" id="PRU00043"/>
    </source>
</evidence>
<evidence type="ECO:0000256" key="11">
    <source>
        <dbReference type="ARBA" id="ARBA00023180"/>
    </source>
</evidence>
<dbReference type="CDD" id="cd11304">
    <property type="entry name" value="Cadherin_repeat"/>
    <property type="match status" value="11"/>
</dbReference>
<feature type="domain" description="Cadherin" evidence="15">
    <location>
        <begin position="907"/>
        <end position="1011"/>
    </location>
</feature>
<dbReference type="InterPro" id="IPR020894">
    <property type="entry name" value="Cadherin_CS"/>
</dbReference>
<evidence type="ECO:0000256" key="7">
    <source>
        <dbReference type="ARBA" id="ARBA00022837"/>
    </source>
</evidence>
<feature type="domain" description="Cadherin" evidence="15">
    <location>
        <begin position="453"/>
        <end position="567"/>
    </location>
</feature>
<dbReference type="FunFam" id="2.60.40.60:FF:000018">
    <property type="entry name" value="Protocadherin gamma c3"/>
    <property type="match status" value="2"/>
</dbReference>
<keyword evidence="5 14" id="KW-0732">Signal</keyword>
<feature type="chain" id="PRO_5034207512" description="Cadherin domain-containing protein" evidence="14">
    <location>
        <begin position="30"/>
        <end position="1490"/>
    </location>
</feature>
<keyword evidence="7 12" id="KW-0106">Calcium</keyword>
<sequence>MAAAQRLRDCSRRALLCFVLVATWEAASGQIRYSIPEEMQKGAFVGNVAKDLGLDLKGLSDSSVRLVSRGRTQYFALNYNSGHLQTAERIDREQICARLEKCMLNFQILLQDKMKLYGAEVEITDINDNVPSFEPGELEKKISEMTSLGSRFPLLEAQDPDLGINSLQGYQLSSSEHFSLDVQTGEDGGKYPELVLEKPLDREQEAVHNLILTAFDGGDPARSGTAQIRVTVLDANDNAPLFSQPVYTVNVMENIPKSYTVISVKATDLDEGPNKEIKYSFRKNKEKSSQIFHLNSSTGEITLVGDLDYEESPLYELEVQAHDGGDLYDRAQVVISVRDVNDNAPQIAITSFVDSIAEDSPPGTVITLLNVHDQDSGENGEVTCSIPSSLPFQLKKSFENYYSLVTDRALDREQEAAYNITVTATDHGAPPLSTSATISLQILDTNDNPPRFEQAAYTGYVRENNPRGASILSLQASDPDWGENARVTYSLLLPLLPGGEGSESPVSSSISIHSESGAVYALRSFDYEQLRELRFQVQAQDGGSPPLSTNVSVTLWILDQNDNSPEILYPASRSDGSTGVELAPRSSEPGYLVTKVVAVDADSGQNAWLSYQLLKATEPGLFRVGLQSGEIRTARSVLDKDALKQSLVVLVKDNGQPPLSASVSVTVVLADSLPQILSELSSLSASAAAAAGGGGGAEPQPGLTLYLGIAVASVSGLFFSFLLGLLALRLRRWRNSPLLESGASGNFSGVPVSQFVGIDGKCLLNFQILLQEKMKLLGVEVEISDLNDNAPSFESGEVEIKISELASPGSRFPLHEAQDPDLGINSLQDYQLSGSEHFSLHVQTKPDGAKHRVKALELVLEKPLDREEEAVHNLILTAIDGGDPARSGTAQIRITVVDANDNTPVFSQPVYTVNVMENIPKSSRVITVKATDLDEGINKEIKYSFRKNKEKTSKIFQLDARTGHITVVGDLDYEESALYEFEIQATDGGDRFDISKVEISVSDVNDNTPELAISMVVNSVPEDSPPGTVIALLNVHDQDSGENGEVTCSIPSSLPFQLKKSFENYYSLVTDRALDREQEAAYNITVTATDHGAPPLSTSATISLQILDTNDNPPRFEQAAYTGYVRENNPRGASILSLQASDPDWGENARVTYSLLLPLLPGGEGSESPVSSSISIHSESGAVYALRSFDYEQLRELRFQVQAQDGGSPPLSTNVSVTLWILDQNDNSPEILYPASRSDGSTGVELAPRSSEPGYLVTKVVAVDADSGQNAWLSYQLLKATEPGLFRVGLQSGEIRTARSVLDKDALKQSLVVLVKDNGQPPLSASVSVTVVLADSLPQILSELSSLSASAAAAAGGGGGAEPQPGLTLYLGIAVASVSGLFFSFLLGLLALRLRRWRNSQLLESGASGNFSGVPVSQFVGIDGVRAFLHSYSQEASLTAGSRKSQLHFPQPNYSNTLSSQKSCDVKDPFLLGEEIIGNKNDEQTADKVS</sequence>
<evidence type="ECO:0000256" key="4">
    <source>
        <dbReference type="ARBA" id="ARBA00022692"/>
    </source>
</evidence>
<dbReference type="InterPro" id="IPR013164">
    <property type="entry name" value="Cadherin_N"/>
</dbReference>
<keyword evidence="10 13" id="KW-0472">Membrane</keyword>
<dbReference type="PRINTS" id="PR00205">
    <property type="entry name" value="CADHERIN"/>
</dbReference>
<dbReference type="InterPro" id="IPR015919">
    <property type="entry name" value="Cadherin-like_sf"/>
</dbReference>
<feature type="signal peptide" evidence="14">
    <location>
        <begin position="1"/>
        <end position="29"/>
    </location>
</feature>
<dbReference type="Pfam" id="PF00028">
    <property type="entry name" value="Cadherin"/>
    <property type="match status" value="10"/>
</dbReference>
<feature type="domain" description="Cadherin" evidence="15">
    <location>
        <begin position="1117"/>
        <end position="1231"/>
    </location>
</feature>
<dbReference type="PANTHER" id="PTHR24028:SF234">
    <property type="entry name" value="PROTOCADHERIN GAMMA-A3"/>
    <property type="match status" value="1"/>
</dbReference>
<evidence type="ECO:0000256" key="13">
    <source>
        <dbReference type="SAM" id="Phobius"/>
    </source>
</evidence>
<evidence type="ECO:0000256" key="3">
    <source>
        <dbReference type="ARBA" id="ARBA00022475"/>
    </source>
</evidence>
<keyword evidence="8" id="KW-0130">Cell adhesion</keyword>
<dbReference type="SMART" id="SM00112">
    <property type="entry name" value="CA"/>
    <property type="match status" value="11"/>
</dbReference>
<comment type="function">
    <text evidence="1">Potential calcium-dependent cell-adhesion protein. May be involved in the establishment and maintenance of specific neuronal connections in the brain.</text>
</comment>
<dbReference type="FunFam" id="2.60.40.60:FF:000001">
    <property type="entry name" value="Protocadherin alpha 2"/>
    <property type="match status" value="2"/>
</dbReference>
<evidence type="ECO:0000256" key="5">
    <source>
        <dbReference type="ARBA" id="ARBA00022729"/>
    </source>
</evidence>
<evidence type="ECO:0000256" key="6">
    <source>
        <dbReference type="ARBA" id="ARBA00022737"/>
    </source>
</evidence>
<keyword evidence="3" id="KW-1003">Cell membrane</keyword>
<reference evidence="16" key="1">
    <citation type="submission" date="2025-08" db="UniProtKB">
        <authorList>
            <consortium name="Ensembl"/>
        </authorList>
    </citation>
    <scope>IDENTIFICATION</scope>
</reference>
<dbReference type="FunFam" id="2.60.40.60:FF:000006">
    <property type="entry name" value="Protocadherin alpha 2"/>
    <property type="match status" value="1"/>
</dbReference>
<dbReference type="PANTHER" id="PTHR24028">
    <property type="entry name" value="CADHERIN-87A"/>
    <property type="match status" value="1"/>
</dbReference>
<dbReference type="GO" id="GO:0007156">
    <property type="term" value="P:homophilic cell adhesion via plasma membrane adhesion molecules"/>
    <property type="evidence" value="ECO:0007669"/>
    <property type="project" value="InterPro"/>
</dbReference>
<feature type="domain" description="Cadherin" evidence="15">
    <location>
        <begin position="1019"/>
        <end position="1116"/>
    </location>
</feature>
<dbReference type="GO" id="GO:0005509">
    <property type="term" value="F:calcium ion binding"/>
    <property type="evidence" value="ECO:0007669"/>
    <property type="project" value="UniProtKB-UniRule"/>
</dbReference>
<comment type="subcellular location">
    <subcellularLocation>
        <location evidence="2">Cell membrane</location>
        <topology evidence="2">Single-pass type I membrane protein</topology>
    </subcellularLocation>
</comment>
<evidence type="ECO:0000256" key="8">
    <source>
        <dbReference type="ARBA" id="ARBA00022889"/>
    </source>
</evidence>
<evidence type="ECO:0000256" key="14">
    <source>
        <dbReference type="SAM" id="SignalP"/>
    </source>
</evidence>
<evidence type="ECO:0000256" key="2">
    <source>
        <dbReference type="ARBA" id="ARBA00004251"/>
    </source>
</evidence>
<dbReference type="GeneTree" id="ENSGT00940000159725"/>
<keyword evidence="9 13" id="KW-1133">Transmembrane helix</keyword>
<protein>
    <recommendedName>
        <fullName evidence="15">Cadherin domain-containing protein</fullName>
    </recommendedName>
</protein>
<dbReference type="Gene3D" id="2.60.40.60">
    <property type="entry name" value="Cadherins"/>
    <property type="match status" value="11"/>
</dbReference>
<evidence type="ECO:0000259" key="15">
    <source>
        <dbReference type="PROSITE" id="PS50268"/>
    </source>
</evidence>